<organism evidence="2 3">
    <name type="scientific">Bombyx mori</name>
    <name type="common">Silk moth</name>
    <dbReference type="NCBI Taxonomy" id="7091"/>
    <lineage>
        <taxon>Eukaryota</taxon>
        <taxon>Metazoa</taxon>
        <taxon>Ecdysozoa</taxon>
        <taxon>Arthropoda</taxon>
        <taxon>Hexapoda</taxon>
        <taxon>Insecta</taxon>
        <taxon>Pterygota</taxon>
        <taxon>Neoptera</taxon>
        <taxon>Endopterygota</taxon>
        <taxon>Lepidoptera</taxon>
        <taxon>Glossata</taxon>
        <taxon>Ditrysia</taxon>
        <taxon>Bombycoidea</taxon>
        <taxon>Bombycidae</taxon>
        <taxon>Bombycinae</taxon>
        <taxon>Bombyx</taxon>
    </lineage>
</organism>
<dbReference type="InterPro" id="IPR036691">
    <property type="entry name" value="Endo/exonu/phosph_ase_sf"/>
</dbReference>
<protein>
    <recommendedName>
        <fullName evidence="1">Endonuclease/exonuclease/phosphatase domain-containing protein</fullName>
    </recommendedName>
</protein>
<dbReference type="GO" id="GO:0003824">
    <property type="term" value="F:catalytic activity"/>
    <property type="evidence" value="ECO:0007669"/>
    <property type="project" value="InterPro"/>
</dbReference>
<name>A0A8R2M986_BOMMO</name>
<evidence type="ECO:0000259" key="1">
    <source>
        <dbReference type="Pfam" id="PF14529"/>
    </source>
</evidence>
<accession>A0A8R2M986</accession>
<dbReference type="Gene3D" id="3.60.10.10">
    <property type="entry name" value="Endonuclease/exonuclease/phosphatase"/>
    <property type="match status" value="1"/>
</dbReference>
<dbReference type="InterPro" id="IPR005135">
    <property type="entry name" value="Endo/exonuclease/phosphatase"/>
</dbReference>
<dbReference type="EnsemblMetazoa" id="XM_038021586.1">
    <property type="protein sequence ID" value="XP_037877514.1"/>
    <property type="gene ID" value="LOC119631072"/>
</dbReference>
<feature type="domain" description="Endonuclease/exonuclease/phosphatase" evidence="1">
    <location>
        <begin position="58"/>
        <end position="175"/>
    </location>
</feature>
<dbReference type="Pfam" id="PF14529">
    <property type="entry name" value="Exo_endo_phos_2"/>
    <property type="match status" value="1"/>
</dbReference>
<dbReference type="SUPFAM" id="SSF56219">
    <property type="entry name" value="DNase I-like"/>
    <property type="match status" value="1"/>
</dbReference>
<reference evidence="2" key="2">
    <citation type="submission" date="2022-06" db="UniProtKB">
        <authorList>
            <consortium name="EnsemblMetazoa"/>
        </authorList>
    </citation>
    <scope>IDENTIFICATION</scope>
    <source>
        <strain evidence="2">p50T (Dazao)</strain>
    </source>
</reference>
<dbReference type="PANTHER" id="PTHR33273:SF4">
    <property type="entry name" value="ENDONUCLEASE_EXONUCLEASE_PHOSPHATASE DOMAIN-CONTAINING PROTEIN"/>
    <property type="match status" value="1"/>
</dbReference>
<evidence type="ECO:0000313" key="3">
    <source>
        <dbReference type="Proteomes" id="UP000005204"/>
    </source>
</evidence>
<sequence length="336" mass="39156">MRDYRGVKILQSVFDTGEVVKAAIAVFDDDLEVYQCLEHTTNNISVVKIRNLTSELILVSFYFEPGKPIEPYLEQLRNIHKSFGGCGIIMGGDCNAKSVWWNSQREDERGRLMASSFIEMGMHILNEGDEPTFRTIRGDKTLKSHIDVTVSTENMMDKIHSWSVDDFIGSDHGTIIFEVDLQKKVGQKCIRTTRKFNTKKADWDKFTTKLAELQIKFTINEDKVRKINNKSELEEIAKKYNDIIVEAAEETIPKLKRIELLTLPWWNRELEALKKKVTTMRRRIRCAAPVRRGYVIAEYLKEKQNYEEQAQKAKINSWKDFCGKQDRESLWREYIG</sequence>
<dbReference type="AlphaFoldDB" id="A0A8R2M986"/>
<dbReference type="PANTHER" id="PTHR33273">
    <property type="entry name" value="DOMAIN-CONTAINING PROTEIN, PUTATIVE-RELATED"/>
    <property type="match status" value="1"/>
</dbReference>
<reference evidence="3" key="1">
    <citation type="journal article" date="2008" name="Insect Biochem. Mol. Biol.">
        <title>The genome of a lepidopteran model insect, the silkworm Bombyx mori.</title>
        <authorList>
            <consortium name="International Silkworm Genome Consortium"/>
        </authorList>
    </citation>
    <scope>NUCLEOTIDE SEQUENCE [LARGE SCALE GENOMIC DNA]</scope>
    <source>
        <strain evidence="3">p50T</strain>
    </source>
</reference>
<keyword evidence="3" id="KW-1185">Reference proteome</keyword>
<dbReference type="Proteomes" id="UP000005204">
    <property type="component" value="Unassembled WGS sequence"/>
</dbReference>
<evidence type="ECO:0000313" key="2">
    <source>
        <dbReference type="EnsemblMetazoa" id="XP_037877514.1"/>
    </source>
</evidence>
<proteinExistence type="predicted"/>